<dbReference type="Proteomes" id="UP000177481">
    <property type="component" value="Unassembled WGS sequence"/>
</dbReference>
<feature type="active site" description="Proton acceptor" evidence="7">
    <location>
        <position position="105"/>
    </location>
</feature>
<keyword evidence="5" id="KW-0573">Peptidoglycan synthesis</keyword>
<dbReference type="GO" id="GO:0006508">
    <property type="term" value="P:proteolysis"/>
    <property type="evidence" value="ECO:0007669"/>
    <property type="project" value="InterPro"/>
</dbReference>
<name>A0A1F5EBT5_9BACT</name>
<dbReference type="GO" id="GO:0071555">
    <property type="term" value="P:cell wall organization"/>
    <property type="evidence" value="ECO:0007669"/>
    <property type="project" value="UniProtKB-KW"/>
</dbReference>
<evidence type="ECO:0000256" key="3">
    <source>
        <dbReference type="ARBA" id="ARBA00022801"/>
    </source>
</evidence>
<keyword evidence="4" id="KW-0133">Cell shape</keyword>
<comment type="similarity">
    <text evidence="1 9">Belongs to the peptidase S11 family.</text>
</comment>
<keyword evidence="3" id="KW-0378">Hydrolase</keyword>
<feature type="active site" description="Acyl-ester intermediate" evidence="7">
    <location>
        <position position="102"/>
    </location>
</feature>
<evidence type="ECO:0000256" key="4">
    <source>
        <dbReference type="ARBA" id="ARBA00022960"/>
    </source>
</evidence>
<dbReference type="PRINTS" id="PR00725">
    <property type="entry name" value="DADACBPTASE1"/>
</dbReference>
<dbReference type="EMBL" id="MEZX01000002">
    <property type="protein sequence ID" value="OGD64879.1"/>
    <property type="molecule type" value="Genomic_DNA"/>
</dbReference>
<dbReference type="InterPro" id="IPR018044">
    <property type="entry name" value="Peptidase_S11"/>
</dbReference>
<keyword evidence="2" id="KW-0732">Signal</keyword>
<accession>A0A1F5EBT5</accession>
<dbReference type="Gene3D" id="3.40.710.10">
    <property type="entry name" value="DD-peptidase/beta-lactamase superfamily"/>
    <property type="match status" value="1"/>
</dbReference>
<dbReference type="STRING" id="1797471.A3A71_02440"/>
<dbReference type="InterPro" id="IPR012338">
    <property type="entry name" value="Beta-lactam/transpept-like"/>
</dbReference>
<evidence type="ECO:0000256" key="9">
    <source>
        <dbReference type="RuleBase" id="RU004016"/>
    </source>
</evidence>
<dbReference type="GO" id="GO:0009002">
    <property type="term" value="F:serine-type D-Ala-D-Ala carboxypeptidase activity"/>
    <property type="evidence" value="ECO:0007669"/>
    <property type="project" value="InterPro"/>
</dbReference>
<dbReference type="PANTHER" id="PTHR21581">
    <property type="entry name" value="D-ALANYL-D-ALANINE CARBOXYPEPTIDASE"/>
    <property type="match status" value="1"/>
</dbReference>
<reference evidence="11 12" key="1">
    <citation type="journal article" date="2016" name="Nat. Commun.">
        <title>Thousands of microbial genomes shed light on interconnected biogeochemical processes in an aquifer system.</title>
        <authorList>
            <person name="Anantharaman K."/>
            <person name="Brown C.T."/>
            <person name="Hug L.A."/>
            <person name="Sharon I."/>
            <person name="Castelle C.J."/>
            <person name="Probst A.J."/>
            <person name="Thomas B.C."/>
            <person name="Singh A."/>
            <person name="Wilkins M.J."/>
            <person name="Karaoz U."/>
            <person name="Brodie E.L."/>
            <person name="Williams K.H."/>
            <person name="Hubbard S.S."/>
            <person name="Banfield J.F."/>
        </authorList>
    </citation>
    <scope>NUCLEOTIDE SEQUENCE [LARGE SCALE GENOMIC DNA]</scope>
</reference>
<gene>
    <name evidence="11" type="ORF">A3A71_02440</name>
</gene>
<dbReference type="GO" id="GO:0008360">
    <property type="term" value="P:regulation of cell shape"/>
    <property type="evidence" value="ECO:0007669"/>
    <property type="project" value="UniProtKB-KW"/>
</dbReference>
<organism evidence="11 12">
    <name type="scientific">Candidatus Berkelbacteria bacterium RIFCSPLOWO2_01_FULL_50_28</name>
    <dbReference type="NCBI Taxonomy" id="1797471"/>
    <lineage>
        <taxon>Bacteria</taxon>
        <taxon>Candidatus Berkelbacteria</taxon>
    </lineage>
</organism>
<evidence type="ECO:0000313" key="12">
    <source>
        <dbReference type="Proteomes" id="UP000177481"/>
    </source>
</evidence>
<evidence type="ECO:0000259" key="10">
    <source>
        <dbReference type="Pfam" id="PF00768"/>
    </source>
</evidence>
<proteinExistence type="inferred from homology"/>
<evidence type="ECO:0000256" key="2">
    <source>
        <dbReference type="ARBA" id="ARBA00022729"/>
    </source>
</evidence>
<dbReference type="GO" id="GO:0009252">
    <property type="term" value="P:peptidoglycan biosynthetic process"/>
    <property type="evidence" value="ECO:0007669"/>
    <property type="project" value="UniProtKB-KW"/>
</dbReference>
<evidence type="ECO:0000256" key="8">
    <source>
        <dbReference type="PIRSR" id="PIRSR618044-2"/>
    </source>
</evidence>
<feature type="active site" evidence="7">
    <location>
        <position position="157"/>
    </location>
</feature>
<sequence length="328" mass="35302">MIFLHPKPRNLSKGAKLAALAFLLVIATSPAVVITPIASTKQLISSANNSFSTAIGNFDDYPVLRSYAGEPYVFAKAFLLLDADTNEVISAKNQNLSLPVASTTKMVTALTALQLMSPDDEVVVTNHSTSVPDSNVGLLPGEKLSVLSLLRGALIASGNDATYAIAEAYSQKNGDIKPFVAKMNNYVLDHGLKKTKFFDPAGLDDNGRSTAFELSQIARLLLENPLLSGIVGQRHATISSLNGEYRHEIESSNRLILPDSGYYLPGVLGIKTGFTYAAGHSLVSALEMNGHTYIGVILNTDEYSITASASEMRKLFIWARSSIARQTY</sequence>
<feature type="domain" description="Peptidase S11 D-alanyl-D-alanine carboxypeptidase A N-terminal" evidence="10">
    <location>
        <begin position="69"/>
        <end position="301"/>
    </location>
</feature>
<dbReference type="SUPFAM" id="SSF56601">
    <property type="entry name" value="beta-lactamase/transpeptidase-like"/>
    <property type="match status" value="1"/>
</dbReference>
<protein>
    <recommendedName>
        <fullName evidence="10">Peptidase S11 D-alanyl-D-alanine carboxypeptidase A N-terminal domain-containing protein</fullName>
    </recommendedName>
</protein>
<dbReference type="Pfam" id="PF00768">
    <property type="entry name" value="Peptidase_S11"/>
    <property type="match status" value="1"/>
</dbReference>
<dbReference type="PANTHER" id="PTHR21581:SF6">
    <property type="entry name" value="TRAFFICKING PROTEIN PARTICLE COMPLEX SUBUNIT 12"/>
    <property type="match status" value="1"/>
</dbReference>
<evidence type="ECO:0000256" key="7">
    <source>
        <dbReference type="PIRSR" id="PIRSR618044-1"/>
    </source>
</evidence>
<keyword evidence="6" id="KW-0961">Cell wall biogenesis/degradation</keyword>
<evidence type="ECO:0000256" key="1">
    <source>
        <dbReference type="ARBA" id="ARBA00007164"/>
    </source>
</evidence>
<evidence type="ECO:0000256" key="6">
    <source>
        <dbReference type="ARBA" id="ARBA00023316"/>
    </source>
</evidence>
<dbReference type="AlphaFoldDB" id="A0A1F5EBT5"/>
<evidence type="ECO:0000313" key="11">
    <source>
        <dbReference type="EMBL" id="OGD64879.1"/>
    </source>
</evidence>
<comment type="caution">
    <text evidence="11">The sequence shown here is derived from an EMBL/GenBank/DDBJ whole genome shotgun (WGS) entry which is preliminary data.</text>
</comment>
<dbReference type="InterPro" id="IPR001967">
    <property type="entry name" value="Peptidase_S11_N"/>
</dbReference>
<feature type="binding site" evidence="8">
    <location>
        <position position="271"/>
    </location>
    <ligand>
        <name>substrate</name>
    </ligand>
</feature>
<evidence type="ECO:0000256" key="5">
    <source>
        <dbReference type="ARBA" id="ARBA00022984"/>
    </source>
</evidence>